<keyword evidence="1" id="KW-0472">Membrane</keyword>
<dbReference type="EMBL" id="LT634361">
    <property type="protein sequence ID" value="SFZ80391.1"/>
    <property type="molecule type" value="Genomic_DNA"/>
</dbReference>
<sequence length="110" mass="12755">MIQKLKKKWGITSNFQLLIILLVFSINGSLSVWLAKPILQFLGINATHLNPILFLTLRILVMFVLYQLLLVIIGTLFGQYLFFWSMEKRMLNRLGIMGILKKMKQVIQSS</sequence>
<feature type="domain" description="DUF6787" evidence="2">
    <location>
        <begin position="19"/>
        <end position="96"/>
    </location>
</feature>
<reference evidence="3 4" key="1">
    <citation type="submission" date="2016-11" db="EMBL/GenBank/DDBJ databases">
        <authorList>
            <person name="Jaros S."/>
            <person name="Januszkiewicz K."/>
            <person name="Wedrychowicz H."/>
        </authorList>
    </citation>
    <scope>NUCLEOTIDE SEQUENCE [LARGE SCALE GENOMIC DNA]</scope>
    <source>
        <strain evidence="3">NCIMB 2154T</strain>
    </source>
</reference>
<evidence type="ECO:0000256" key="1">
    <source>
        <dbReference type="SAM" id="Phobius"/>
    </source>
</evidence>
<evidence type="ECO:0000259" key="2">
    <source>
        <dbReference type="Pfam" id="PF20584"/>
    </source>
</evidence>
<feature type="transmembrane region" description="Helical" evidence="1">
    <location>
        <begin position="12"/>
        <end position="35"/>
    </location>
</feature>
<dbReference type="GeneID" id="47722094"/>
<gene>
    <name evidence="3" type="ORF">MARIT_0496</name>
</gene>
<protein>
    <recommendedName>
        <fullName evidence="2">DUF6787 domain-containing protein</fullName>
    </recommendedName>
</protein>
<dbReference type="AlphaFoldDB" id="A0A2H1E7Q5"/>
<keyword evidence="1" id="KW-0812">Transmembrane</keyword>
<accession>A0A2H1E7Q5</accession>
<name>A0A2H1E7Q5_9FLAO</name>
<keyword evidence="4" id="KW-1185">Reference proteome</keyword>
<dbReference type="KEGG" id="tmar:MARIT_0496"/>
<feature type="transmembrane region" description="Helical" evidence="1">
    <location>
        <begin position="55"/>
        <end position="83"/>
    </location>
</feature>
<dbReference type="InterPro" id="IPR046714">
    <property type="entry name" value="DUF6787"/>
</dbReference>
<proteinExistence type="predicted"/>
<keyword evidence="1" id="KW-1133">Transmembrane helix</keyword>
<organism evidence="3 4">
    <name type="scientific">Tenacibaculum maritimum NCIMB 2154</name>
    <dbReference type="NCBI Taxonomy" id="1349785"/>
    <lineage>
        <taxon>Bacteria</taxon>
        <taxon>Pseudomonadati</taxon>
        <taxon>Bacteroidota</taxon>
        <taxon>Flavobacteriia</taxon>
        <taxon>Flavobacteriales</taxon>
        <taxon>Flavobacteriaceae</taxon>
        <taxon>Tenacibaculum</taxon>
    </lineage>
</organism>
<dbReference type="Pfam" id="PF20584">
    <property type="entry name" value="DUF6787"/>
    <property type="match status" value="1"/>
</dbReference>
<evidence type="ECO:0000313" key="3">
    <source>
        <dbReference type="EMBL" id="SFZ80391.1"/>
    </source>
</evidence>
<dbReference type="STRING" id="1349785.GCA_000509405_01357"/>
<dbReference type="Proteomes" id="UP000231564">
    <property type="component" value="Chromosome MARIT"/>
</dbReference>
<evidence type="ECO:0000313" key="4">
    <source>
        <dbReference type="Proteomes" id="UP000231564"/>
    </source>
</evidence>
<dbReference type="RefSeq" id="WP_317042283.1">
    <property type="nucleotide sequence ID" value="NZ_CP138495.1"/>
</dbReference>